<gene>
    <name evidence="17" type="ORF">PVAP13_6KG020000</name>
</gene>
<dbReference type="GO" id="GO:0005524">
    <property type="term" value="F:ATP binding"/>
    <property type="evidence" value="ECO:0007669"/>
    <property type="project" value="UniProtKB-UniRule"/>
</dbReference>
<keyword evidence="12" id="KW-0325">Glycoprotein</keyword>
<evidence type="ECO:0000259" key="16">
    <source>
        <dbReference type="PROSITE" id="PS50011"/>
    </source>
</evidence>
<keyword evidence="3" id="KW-0808">Transferase</keyword>
<dbReference type="GO" id="GO:0030247">
    <property type="term" value="F:polysaccharide binding"/>
    <property type="evidence" value="ECO:0007669"/>
    <property type="project" value="InterPro"/>
</dbReference>
<dbReference type="PROSITE" id="PS00108">
    <property type="entry name" value="PROTEIN_KINASE_ST"/>
    <property type="match status" value="1"/>
</dbReference>
<evidence type="ECO:0000256" key="8">
    <source>
        <dbReference type="ARBA" id="ARBA00022840"/>
    </source>
</evidence>
<accession>A0A8T0R834</accession>
<dbReference type="CDD" id="cd00054">
    <property type="entry name" value="EGF_CA"/>
    <property type="match status" value="1"/>
</dbReference>
<dbReference type="Gene3D" id="2.10.25.10">
    <property type="entry name" value="Laminin"/>
    <property type="match status" value="1"/>
</dbReference>
<dbReference type="InterPro" id="IPR018097">
    <property type="entry name" value="EGF_Ca-bd_CS"/>
</dbReference>
<dbReference type="InterPro" id="IPR000719">
    <property type="entry name" value="Prot_kinase_dom"/>
</dbReference>
<dbReference type="Pfam" id="PF13947">
    <property type="entry name" value="GUB_WAK_bind"/>
    <property type="match status" value="1"/>
</dbReference>
<evidence type="ECO:0000256" key="5">
    <source>
        <dbReference type="ARBA" id="ARBA00022729"/>
    </source>
</evidence>
<dbReference type="InterPro" id="IPR011009">
    <property type="entry name" value="Kinase-like_dom_sf"/>
</dbReference>
<proteinExistence type="predicted"/>
<evidence type="ECO:0000256" key="9">
    <source>
        <dbReference type="ARBA" id="ARBA00022989"/>
    </source>
</evidence>
<dbReference type="FunFam" id="3.30.200.20:FF:000043">
    <property type="entry name" value="Wall-associated receptor kinase 2"/>
    <property type="match status" value="1"/>
</dbReference>
<organism evidence="17 18">
    <name type="scientific">Panicum virgatum</name>
    <name type="common">Blackwell switchgrass</name>
    <dbReference type="NCBI Taxonomy" id="38727"/>
    <lineage>
        <taxon>Eukaryota</taxon>
        <taxon>Viridiplantae</taxon>
        <taxon>Streptophyta</taxon>
        <taxon>Embryophyta</taxon>
        <taxon>Tracheophyta</taxon>
        <taxon>Spermatophyta</taxon>
        <taxon>Magnoliopsida</taxon>
        <taxon>Liliopsida</taxon>
        <taxon>Poales</taxon>
        <taxon>Poaceae</taxon>
        <taxon>PACMAD clade</taxon>
        <taxon>Panicoideae</taxon>
        <taxon>Panicodae</taxon>
        <taxon>Paniceae</taxon>
        <taxon>Panicinae</taxon>
        <taxon>Panicum</taxon>
        <taxon>Panicum sect. Hiantes</taxon>
    </lineage>
</organism>
<dbReference type="AlphaFoldDB" id="A0A8T0R834"/>
<dbReference type="PANTHER" id="PTHR27005">
    <property type="entry name" value="WALL-ASSOCIATED RECEPTOR KINASE-LIKE 21"/>
    <property type="match status" value="1"/>
</dbReference>
<evidence type="ECO:0000256" key="4">
    <source>
        <dbReference type="ARBA" id="ARBA00022692"/>
    </source>
</evidence>
<dbReference type="PROSITE" id="PS01187">
    <property type="entry name" value="EGF_CA"/>
    <property type="match status" value="1"/>
</dbReference>
<evidence type="ECO:0000256" key="2">
    <source>
        <dbReference type="ARBA" id="ARBA00022527"/>
    </source>
</evidence>
<evidence type="ECO:0000256" key="12">
    <source>
        <dbReference type="ARBA" id="ARBA00023180"/>
    </source>
</evidence>
<feature type="signal peptide" evidence="15">
    <location>
        <begin position="1"/>
        <end position="23"/>
    </location>
</feature>
<keyword evidence="7" id="KW-0418">Kinase</keyword>
<evidence type="ECO:0000256" key="15">
    <source>
        <dbReference type="SAM" id="SignalP"/>
    </source>
</evidence>
<feature type="transmembrane region" description="Helical" evidence="14">
    <location>
        <begin position="523"/>
        <end position="548"/>
    </location>
</feature>
<keyword evidence="6 13" id="KW-0547">Nucleotide-binding</keyword>
<dbReference type="GO" id="GO:0004674">
    <property type="term" value="F:protein serine/threonine kinase activity"/>
    <property type="evidence" value="ECO:0007669"/>
    <property type="project" value="UniProtKB-KW"/>
</dbReference>
<dbReference type="Proteomes" id="UP000823388">
    <property type="component" value="Chromosome 6K"/>
</dbReference>
<keyword evidence="11" id="KW-1015">Disulfide bond</keyword>
<feature type="binding site" evidence="13">
    <location>
        <position position="630"/>
    </location>
    <ligand>
        <name>ATP</name>
        <dbReference type="ChEBI" id="CHEBI:30616"/>
    </ligand>
</feature>
<dbReference type="Pfam" id="PF07645">
    <property type="entry name" value="EGF_CA"/>
    <property type="match status" value="1"/>
</dbReference>
<dbReference type="InterPro" id="IPR008271">
    <property type="entry name" value="Ser/Thr_kinase_AS"/>
</dbReference>
<evidence type="ECO:0000256" key="3">
    <source>
        <dbReference type="ARBA" id="ARBA00022679"/>
    </source>
</evidence>
<dbReference type="InterPro" id="IPR045274">
    <property type="entry name" value="WAK-like"/>
</dbReference>
<comment type="subcellular location">
    <subcellularLocation>
        <location evidence="1">Membrane</location>
        <topology evidence="1">Single-pass type I membrane protein</topology>
    </subcellularLocation>
</comment>
<dbReference type="Gene3D" id="3.30.200.20">
    <property type="entry name" value="Phosphorylase Kinase, domain 1"/>
    <property type="match status" value="1"/>
</dbReference>
<evidence type="ECO:0000256" key="1">
    <source>
        <dbReference type="ARBA" id="ARBA00004479"/>
    </source>
</evidence>
<keyword evidence="5 15" id="KW-0732">Signal</keyword>
<dbReference type="Gene3D" id="1.10.510.10">
    <property type="entry name" value="Transferase(Phosphotransferase) domain 1"/>
    <property type="match status" value="1"/>
</dbReference>
<keyword evidence="10 14" id="KW-0472">Membrane</keyword>
<dbReference type="InterPro" id="IPR017441">
    <property type="entry name" value="Protein_kinase_ATP_BS"/>
</dbReference>
<feature type="chain" id="PRO_5035792985" description="Protein kinase domain-containing protein" evidence="15">
    <location>
        <begin position="24"/>
        <end position="945"/>
    </location>
</feature>
<dbReference type="PROSITE" id="PS50011">
    <property type="entry name" value="PROTEIN_KINASE_DOM"/>
    <property type="match status" value="1"/>
</dbReference>
<dbReference type="GO" id="GO:0007166">
    <property type="term" value="P:cell surface receptor signaling pathway"/>
    <property type="evidence" value="ECO:0007669"/>
    <property type="project" value="InterPro"/>
</dbReference>
<dbReference type="SMART" id="SM00181">
    <property type="entry name" value="EGF"/>
    <property type="match status" value="2"/>
</dbReference>
<evidence type="ECO:0000313" key="18">
    <source>
        <dbReference type="Proteomes" id="UP000823388"/>
    </source>
</evidence>
<dbReference type="InterPro" id="IPR049883">
    <property type="entry name" value="NOTCH1_EGF-like"/>
</dbReference>
<evidence type="ECO:0000313" key="17">
    <source>
        <dbReference type="EMBL" id="KAG2581235.1"/>
    </source>
</evidence>
<dbReference type="InterPro" id="IPR025287">
    <property type="entry name" value="WAK_GUB"/>
</dbReference>
<evidence type="ECO:0000256" key="6">
    <source>
        <dbReference type="ARBA" id="ARBA00022741"/>
    </source>
</evidence>
<dbReference type="SUPFAM" id="SSF57196">
    <property type="entry name" value="EGF/Laminin"/>
    <property type="match status" value="1"/>
</dbReference>
<reference evidence="17" key="1">
    <citation type="submission" date="2020-05" db="EMBL/GenBank/DDBJ databases">
        <title>WGS assembly of Panicum virgatum.</title>
        <authorList>
            <person name="Lovell J.T."/>
            <person name="Jenkins J."/>
            <person name="Shu S."/>
            <person name="Juenger T.E."/>
            <person name="Schmutz J."/>
        </authorList>
    </citation>
    <scope>NUCLEOTIDE SEQUENCE</scope>
    <source>
        <strain evidence="17">AP13</strain>
    </source>
</reference>
<evidence type="ECO:0000256" key="14">
    <source>
        <dbReference type="SAM" id="Phobius"/>
    </source>
</evidence>
<dbReference type="FunFam" id="1.10.510.10:FF:000084">
    <property type="entry name" value="Wall-associated receptor kinase 2"/>
    <property type="match status" value="1"/>
</dbReference>
<protein>
    <recommendedName>
        <fullName evidence="16">Protein kinase domain-containing protein</fullName>
    </recommendedName>
</protein>
<keyword evidence="18" id="KW-1185">Reference proteome</keyword>
<keyword evidence="9 14" id="KW-1133">Transmembrane helix</keyword>
<dbReference type="GO" id="GO:0005886">
    <property type="term" value="C:plasma membrane"/>
    <property type="evidence" value="ECO:0007669"/>
    <property type="project" value="TreeGrafter"/>
</dbReference>
<evidence type="ECO:0000256" key="13">
    <source>
        <dbReference type="PROSITE-ProRule" id="PRU10141"/>
    </source>
</evidence>
<evidence type="ECO:0000256" key="7">
    <source>
        <dbReference type="ARBA" id="ARBA00022777"/>
    </source>
</evidence>
<dbReference type="GO" id="GO:0005509">
    <property type="term" value="F:calcium ion binding"/>
    <property type="evidence" value="ECO:0007669"/>
    <property type="project" value="InterPro"/>
</dbReference>
<dbReference type="PANTHER" id="PTHR27005:SF296">
    <property type="entry name" value="CALCIUM BINDING EGF DOMAIN CONTAINING PROTEIN, EXPRESSED"/>
    <property type="match status" value="1"/>
</dbReference>
<dbReference type="Pfam" id="PF00069">
    <property type="entry name" value="Pkinase"/>
    <property type="match status" value="1"/>
</dbReference>
<keyword evidence="2" id="KW-0723">Serine/threonine-protein kinase</keyword>
<keyword evidence="4 14" id="KW-0812">Transmembrane</keyword>
<keyword evidence="8 13" id="KW-0067">ATP-binding</keyword>
<dbReference type="SUPFAM" id="SSF56112">
    <property type="entry name" value="Protein kinase-like (PK-like)"/>
    <property type="match status" value="1"/>
</dbReference>
<name>A0A8T0R834_PANVG</name>
<comment type="caution">
    <text evidence="17">The sequence shown here is derived from an EMBL/GenBank/DDBJ whole genome shotgun (WGS) entry which is preliminary data.</text>
</comment>
<sequence>MGYCNTMLALLTLASLWAAEARASAVVRSGSLSHLTVHKSMARRLETSRSLQSHGARTTSNGTTLPSAATLAGCPTSCGNLSFQYPFGIGPGCFRGPDFRLLCYNTGQPPKLFLHDGTTEVSGSIFSDGYNSFPVSFSQAIPIRSGVDVYNMSFKALGNSLSFVKIEMTVRVIGCDLDVLLKDPDTGSFIPLCTVTCPNETVAEMVYMQDCDAGGFCCDMFSEAPAQDLEFQFVPHKRGVTEKVSNLSILWDRINITVRVPLEWTITDHTRCAKEEDRRSTACVSEHSNCESSSSSGLFRDAGYACQCDKGYHGNPYILDGCTNDEGYNPKPLKEDCSLRCGNITVPFPFGLEEGCSARRFFQLNCSDPAHSVLQYSDLLRVTYIDVTEGLVGIKINSSSTEVEFSSLLPTMMASSEEPNLFVDPFESTTVQWAVANLTCQLAKQNESGYACVSNNSTCISVISSSGGYVGYRCNCSAGFEGNPYIKDGCHDIDECQQTTRICEGLCHNTIGSFTCTTPKRSLILGIIIGLSCGFGILLFGLSALVLIQRWRRNTQKKLRRKYFQKNQGILLEQLILSDESASDKTRIFSLEELEKATNDFDPTRILGHGGHGTVYKGILSDQRVVAIKKSKAIKNGEISDFINEVAILSQINHRNIVRLFGCCLESEVPLLVYDFITHGSLHQILHAGSRSGISLSWNDCLRIASEAAGALYYLHSAASISIFHRDVKSSNILLDANYTAKVSDFGASRSVPIDQTHVVTNVQGTFGYLDPEYYQTGRLNEKSDVYSFGVVLLELLLRKEPVFTAESGMTQNLCNYFLSEMRTRSNTEIVAAEVLEEATQEEIEKVASLAEMCLRLRGEERPTMKQVDITLQLLLAERMNLSRSDTGNDEQDIQPLLTRRNVVASRRQSLSIDLNDGVNAAAPHRSYSGWSLEREFLSSASLPR</sequence>
<dbReference type="SMART" id="SM00220">
    <property type="entry name" value="S_TKc"/>
    <property type="match status" value="1"/>
</dbReference>
<dbReference type="EMBL" id="CM029047">
    <property type="protein sequence ID" value="KAG2581235.1"/>
    <property type="molecule type" value="Genomic_DNA"/>
</dbReference>
<feature type="domain" description="Protein kinase" evidence="16">
    <location>
        <begin position="601"/>
        <end position="876"/>
    </location>
</feature>
<evidence type="ECO:0000256" key="11">
    <source>
        <dbReference type="ARBA" id="ARBA00023157"/>
    </source>
</evidence>
<dbReference type="InterPro" id="IPR000742">
    <property type="entry name" value="EGF"/>
</dbReference>
<dbReference type="OrthoDB" id="10022113at2759"/>
<dbReference type="PROSITE" id="PS00107">
    <property type="entry name" value="PROTEIN_KINASE_ATP"/>
    <property type="match status" value="1"/>
</dbReference>
<evidence type="ECO:0000256" key="10">
    <source>
        <dbReference type="ARBA" id="ARBA00023136"/>
    </source>
</evidence>